<organism evidence="2 3">
    <name type="scientific">Aeromicrobium senzhongii</name>
    <dbReference type="NCBI Taxonomy" id="2663859"/>
    <lineage>
        <taxon>Bacteria</taxon>
        <taxon>Bacillati</taxon>
        <taxon>Actinomycetota</taxon>
        <taxon>Actinomycetes</taxon>
        <taxon>Propionibacteriales</taxon>
        <taxon>Nocardioidaceae</taxon>
        <taxon>Aeromicrobium</taxon>
    </lineage>
</organism>
<reference evidence="2 3" key="1">
    <citation type="submission" date="2020-08" db="EMBL/GenBank/DDBJ databases">
        <title>Novel species in genus Aeromicrobium.</title>
        <authorList>
            <person name="Zhang G."/>
        </authorList>
    </citation>
    <scope>NUCLEOTIDE SEQUENCE [LARGE SCALE GENOMIC DNA]</scope>
    <source>
        <strain evidence="3">zg-629</strain>
    </source>
</reference>
<evidence type="ECO:0000256" key="1">
    <source>
        <dbReference type="SAM" id="Phobius"/>
    </source>
</evidence>
<dbReference type="Proteomes" id="UP000515871">
    <property type="component" value="Chromosome"/>
</dbReference>
<evidence type="ECO:0000313" key="2">
    <source>
        <dbReference type="EMBL" id="QNL93687.1"/>
    </source>
</evidence>
<name>A0ABX6SSX2_9ACTN</name>
<evidence type="ECO:0008006" key="4">
    <source>
        <dbReference type="Google" id="ProtNLM"/>
    </source>
</evidence>
<keyword evidence="3" id="KW-1185">Reference proteome</keyword>
<dbReference type="EMBL" id="CP060587">
    <property type="protein sequence ID" value="QNL93687.1"/>
    <property type="molecule type" value="Genomic_DNA"/>
</dbReference>
<keyword evidence="1" id="KW-0472">Membrane</keyword>
<dbReference type="RefSeq" id="WP_154596809.1">
    <property type="nucleotide sequence ID" value="NZ_CP060587.1"/>
</dbReference>
<feature type="transmembrane region" description="Helical" evidence="1">
    <location>
        <begin position="70"/>
        <end position="90"/>
    </location>
</feature>
<proteinExistence type="predicted"/>
<sequence length="95" mass="10007">MALSLHVPHLHVPHVGSAQDQAHQQKTKPSKFGGIVLTIGMLVALAAWVSSVVALLSLGPVEFGTESATVVGWTALGILSAISLFMMGIWKVHRA</sequence>
<gene>
    <name evidence="2" type="ORF">H9L21_11290</name>
</gene>
<keyword evidence="1" id="KW-0812">Transmembrane</keyword>
<accession>A0ABX6SSX2</accession>
<feature type="transmembrane region" description="Helical" evidence="1">
    <location>
        <begin position="35"/>
        <end position="58"/>
    </location>
</feature>
<evidence type="ECO:0000313" key="3">
    <source>
        <dbReference type="Proteomes" id="UP000515871"/>
    </source>
</evidence>
<protein>
    <recommendedName>
        <fullName evidence="4">Cell division protein CrgA</fullName>
    </recommendedName>
</protein>
<keyword evidence="1" id="KW-1133">Transmembrane helix</keyword>